<name>A0ACD5ZG11_AVESA</name>
<accession>A0ACD5ZG11</accession>
<sequence length="572" mass="64178">MNNDGSNAGGSSSATAVYIFCLNLVLIISKVLCLAVCLVICLNMFSLFHMISILPIILIMFYLAFIMDNSLGKLLYYSTIQKPYFRQFAPSGFVASMKPPVSEGVNYKRWLARAVLWFQTMSCYNAIYGAPEGELNPAQEEAFQKLDTTFKAALISILGDNIVDSYLSFSNGKDMWDALKRKFGVSDAGSELYVMEQFYDYKMVDDHSIVEQAHEIQSHARELEHFTCVLPDKFVAEGIIAKLPQSWRNFATSLKHKRQEFSVTDLIGTLDVEEKARAKYTRARGTEGGSNANLVQKRNFQPHKFKNKGKFDDKGKFDGKNKASQSTSFKKKTDKRKGACHVCGDPNHWAPACPNRFDKRQHGKGSKTANVVMGDVEMKDVGYGILPTVLSFCHSPDWWIDMGANVHVCSDISMFSSYQVRGTQTMLMGYGSHASVHGVGMVDLKFTSGKTVRLKNVHHVPSINKNLVSGSLLCRDGYKIVFESNKFVISKYGTFVEAYASPDADYWKEAVHSEMNSILANETWEITDRPYGCKPVGCKWVFKKKLRPDGTIEKYKARLVAKGYTQKEASVC</sequence>
<evidence type="ECO:0000313" key="2">
    <source>
        <dbReference type="Proteomes" id="UP001732700"/>
    </source>
</evidence>
<keyword evidence="2" id="KW-1185">Reference proteome</keyword>
<proteinExistence type="predicted"/>
<protein>
    <submittedName>
        <fullName evidence="1">Uncharacterized protein</fullName>
    </submittedName>
</protein>
<organism evidence="1 2">
    <name type="scientific">Avena sativa</name>
    <name type="common">Oat</name>
    <dbReference type="NCBI Taxonomy" id="4498"/>
    <lineage>
        <taxon>Eukaryota</taxon>
        <taxon>Viridiplantae</taxon>
        <taxon>Streptophyta</taxon>
        <taxon>Embryophyta</taxon>
        <taxon>Tracheophyta</taxon>
        <taxon>Spermatophyta</taxon>
        <taxon>Magnoliopsida</taxon>
        <taxon>Liliopsida</taxon>
        <taxon>Poales</taxon>
        <taxon>Poaceae</taxon>
        <taxon>BOP clade</taxon>
        <taxon>Pooideae</taxon>
        <taxon>Poodae</taxon>
        <taxon>Poeae</taxon>
        <taxon>Poeae Chloroplast Group 1 (Aveneae type)</taxon>
        <taxon>Aveninae</taxon>
        <taxon>Avena</taxon>
    </lineage>
</organism>
<reference evidence="1" key="1">
    <citation type="submission" date="2021-05" db="EMBL/GenBank/DDBJ databases">
        <authorList>
            <person name="Scholz U."/>
            <person name="Mascher M."/>
            <person name="Fiebig A."/>
        </authorList>
    </citation>
    <scope>NUCLEOTIDE SEQUENCE [LARGE SCALE GENOMIC DNA]</scope>
</reference>
<dbReference type="EnsemblPlants" id="AVESA.00010b.r2.6DG1157140.1">
    <property type="protein sequence ID" value="AVESA.00010b.r2.6DG1157140.1.CDS"/>
    <property type="gene ID" value="AVESA.00010b.r2.6DG1157140"/>
</dbReference>
<reference evidence="1" key="2">
    <citation type="submission" date="2025-09" db="UniProtKB">
        <authorList>
            <consortium name="EnsemblPlants"/>
        </authorList>
    </citation>
    <scope>IDENTIFICATION</scope>
</reference>
<evidence type="ECO:0000313" key="1">
    <source>
        <dbReference type="EnsemblPlants" id="AVESA.00010b.r2.6DG1157140.1.CDS"/>
    </source>
</evidence>
<dbReference type="Proteomes" id="UP001732700">
    <property type="component" value="Chromosome 6D"/>
</dbReference>